<dbReference type="Proteomes" id="UP001162741">
    <property type="component" value="Chromosome"/>
</dbReference>
<organism evidence="1 2">
    <name type="scientific">Chitinophaga horti</name>
    <dbReference type="NCBI Taxonomy" id="2920382"/>
    <lineage>
        <taxon>Bacteria</taxon>
        <taxon>Pseudomonadati</taxon>
        <taxon>Bacteroidota</taxon>
        <taxon>Chitinophagia</taxon>
        <taxon>Chitinophagales</taxon>
        <taxon>Chitinophagaceae</taxon>
        <taxon>Chitinophaga</taxon>
    </lineage>
</organism>
<gene>
    <name evidence="1" type="ORF">MKQ68_16535</name>
</gene>
<proteinExistence type="predicted"/>
<dbReference type="RefSeq" id="WP_264280077.1">
    <property type="nucleotide sequence ID" value="NZ_CP107006.1"/>
</dbReference>
<dbReference type="EMBL" id="CP107006">
    <property type="protein sequence ID" value="UYQ91697.1"/>
    <property type="molecule type" value="Genomic_DNA"/>
</dbReference>
<accession>A0ABY6J0L9</accession>
<evidence type="ECO:0000313" key="2">
    <source>
        <dbReference type="Proteomes" id="UP001162741"/>
    </source>
</evidence>
<protein>
    <submittedName>
        <fullName evidence="1">Uncharacterized protein</fullName>
    </submittedName>
</protein>
<sequence>MIGSRHDTIAPFDEMTSLVNAIKPDLILTQGFGAVHSSAQKTQQRSGDVGWMRWLGIKNGARVNSWEPTWSSVYYELAKTYQPEDIYRTVMAWALLRNRQHISEYPAFYDYFDACCKPLLAGGFLFTEAQLEAEHFMDLLERTAGKPLAVNDFEPLLRKMQHPALLADMHKIRYLGLLAAIDEHAPYYQRILVQADESLLSLPQ</sequence>
<name>A0ABY6J0L9_9BACT</name>
<reference evidence="1" key="1">
    <citation type="submission" date="2022-10" db="EMBL/GenBank/DDBJ databases">
        <title>Chitinophaga sp. nov., isolated from soil.</title>
        <authorList>
            <person name="Jeon C.O."/>
        </authorList>
    </citation>
    <scope>NUCLEOTIDE SEQUENCE</scope>
    <source>
        <strain evidence="1">R8</strain>
    </source>
</reference>
<keyword evidence="2" id="KW-1185">Reference proteome</keyword>
<evidence type="ECO:0000313" key="1">
    <source>
        <dbReference type="EMBL" id="UYQ91697.1"/>
    </source>
</evidence>